<evidence type="ECO:0000313" key="6">
    <source>
        <dbReference type="Proteomes" id="UP000626220"/>
    </source>
</evidence>
<dbReference type="InterPro" id="IPR050418">
    <property type="entry name" value="D-iso_2-hydroxyacid_DH_PdxB"/>
</dbReference>
<keyword evidence="3" id="KW-0520">NAD</keyword>
<dbReference type="Proteomes" id="UP000626220">
    <property type="component" value="Unassembled WGS sequence"/>
</dbReference>
<evidence type="ECO:0000256" key="1">
    <source>
        <dbReference type="ARBA" id="ARBA00005854"/>
    </source>
</evidence>
<dbReference type="GO" id="GO:0051287">
    <property type="term" value="F:NAD binding"/>
    <property type="evidence" value="ECO:0007669"/>
    <property type="project" value="InterPro"/>
</dbReference>
<dbReference type="InterPro" id="IPR036291">
    <property type="entry name" value="NAD(P)-bd_dom_sf"/>
</dbReference>
<name>A0A8J3GXT4_9RHOB</name>
<keyword evidence="2" id="KW-0560">Oxidoreductase</keyword>
<dbReference type="PANTHER" id="PTHR43761:SF1">
    <property type="entry name" value="D-ISOMER SPECIFIC 2-HYDROXYACID DEHYDROGENASE CATALYTIC DOMAIN-CONTAINING PROTEIN-RELATED"/>
    <property type="match status" value="1"/>
</dbReference>
<dbReference type="EMBL" id="BNCJ01000004">
    <property type="protein sequence ID" value="GHF49796.1"/>
    <property type="molecule type" value="Genomic_DNA"/>
</dbReference>
<dbReference type="InterPro" id="IPR006140">
    <property type="entry name" value="D-isomer_DH_NAD-bd"/>
</dbReference>
<dbReference type="Pfam" id="PF02826">
    <property type="entry name" value="2-Hacid_dh_C"/>
    <property type="match status" value="1"/>
</dbReference>
<feature type="domain" description="D-isomer specific 2-hydroxyacid dehydrogenase NAD-binding" evidence="4">
    <location>
        <begin position="112"/>
        <end position="276"/>
    </location>
</feature>
<evidence type="ECO:0000256" key="2">
    <source>
        <dbReference type="ARBA" id="ARBA00023002"/>
    </source>
</evidence>
<dbReference type="SUPFAM" id="SSF51735">
    <property type="entry name" value="NAD(P)-binding Rossmann-fold domains"/>
    <property type="match status" value="1"/>
</dbReference>
<dbReference type="AlphaFoldDB" id="A0A8J3GXT4"/>
<reference evidence="5" key="2">
    <citation type="submission" date="2020-09" db="EMBL/GenBank/DDBJ databases">
        <authorList>
            <person name="Sun Q."/>
            <person name="Kim S."/>
        </authorList>
    </citation>
    <scope>NUCLEOTIDE SEQUENCE</scope>
    <source>
        <strain evidence="5">KCTC 42650</strain>
    </source>
</reference>
<keyword evidence="6" id="KW-1185">Reference proteome</keyword>
<accession>A0A8J3GXT4</accession>
<comment type="similarity">
    <text evidence="1">Belongs to the D-isomer specific 2-hydroxyacid dehydrogenase family.</text>
</comment>
<gene>
    <name evidence="5" type="ORF">GCM10017056_22070</name>
</gene>
<dbReference type="PANTHER" id="PTHR43761">
    <property type="entry name" value="D-ISOMER SPECIFIC 2-HYDROXYACID DEHYDROGENASE FAMILY PROTEIN (AFU_ORTHOLOGUE AFUA_1G13630)"/>
    <property type="match status" value="1"/>
</dbReference>
<evidence type="ECO:0000259" key="4">
    <source>
        <dbReference type="Pfam" id="PF02826"/>
    </source>
</evidence>
<comment type="caution">
    <text evidence="5">The sequence shown here is derived from an EMBL/GenBank/DDBJ whole genome shotgun (WGS) entry which is preliminary data.</text>
</comment>
<evidence type="ECO:0000313" key="5">
    <source>
        <dbReference type="EMBL" id="GHF49796.1"/>
    </source>
</evidence>
<dbReference type="Gene3D" id="3.40.50.720">
    <property type="entry name" value="NAD(P)-binding Rossmann-like Domain"/>
    <property type="match status" value="2"/>
</dbReference>
<proteinExistence type="inferred from homology"/>
<sequence length="308" mass="33085">MKPPAFVDCPGILSERLSPDMYSDIPGLEIFHGAPADEEGLIDRLRGRRHAMVSSGHLSRRVLDHCPELETVAHLCSRLEDHADLAAAARRNLRIECVGETGDRSVAEHMVTLALCALKHIGETDRALRRGDTALPRGEEIRGKVFGVLGDGRGSDETARLADALGATVMRWPERPGAMPEGTRWAALDEILATADILSVHPSQGNGTDSETITRFFDGIKPGVILVIAGRARAMDQAALIEALQSGRVAHLACEFGPELVADPASPLLTMGNVTCVSPSSWLTPSAVDRLLTSGFRLLARHIAIYGN</sequence>
<organism evidence="5 6">
    <name type="scientific">Seohaeicola zhoushanensis</name>
    <dbReference type="NCBI Taxonomy" id="1569283"/>
    <lineage>
        <taxon>Bacteria</taxon>
        <taxon>Pseudomonadati</taxon>
        <taxon>Pseudomonadota</taxon>
        <taxon>Alphaproteobacteria</taxon>
        <taxon>Rhodobacterales</taxon>
        <taxon>Roseobacteraceae</taxon>
        <taxon>Seohaeicola</taxon>
    </lineage>
</organism>
<reference evidence="5" key="1">
    <citation type="journal article" date="2014" name="Int. J. Syst. Evol. Microbiol.">
        <title>Complete genome sequence of Corynebacterium casei LMG S-19264T (=DSM 44701T), isolated from a smear-ripened cheese.</title>
        <authorList>
            <consortium name="US DOE Joint Genome Institute (JGI-PGF)"/>
            <person name="Walter F."/>
            <person name="Albersmeier A."/>
            <person name="Kalinowski J."/>
            <person name="Ruckert C."/>
        </authorList>
    </citation>
    <scope>NUCLEOTIDE SEQUENCE</scope>
    <source>
        <strain evidence="5">KCTC 42650</strain>
    </source>
</reference>
<dbReference type="SUPFAM" id="SSF52283">
    <property type="entry name" value="Formate/glycerate dehydrogenase catalytic domain-like"/>
    <property type="match status" value="1"/>
</dbReference>
<dbReference type="GO" id="GO:0016616">
    <property type="term" value="F:oxidoreductase activity, acting on the CH-OH group of donors, NAD or NADP as acceptor"/>
    <property type="evidence" value="ECO:0007669"/>
    <property type="project" value="InterPro"/>
</dbReference>
<dbReference type="RefSeq" id="WP_189680133.1">
    <property type="nucleotide sequence ID" value="NZ_BNCJ01000004.1"/>
</dbReference>
<protein>
    <submittedName>
        <fullName evidence="5">Glycerate dehydrogenase</fullName>
    </submittedName>
</protein>
<evidence type="ECO:0000256" key="3">
    <source>
        <dbReference type="ARBA" id="ARBA00023027"/>
    </source>
</evidence>